<feature type="region of interest" description="Disordered" evidence="1">
    <location>
        <begin position="89"/>
        <end position="110"/>
    </location>
</feature>
<evidence type="ECO:0000313" key="3">
    <source>
        <dbReference type="Proteomes" id="UP000465221"/>
    </source>
</evidence>
<feature type="region of interest" description="Disordered" evidence="1">
    <location>
        <begin position="1"/>
        <end position="38"/>
    </location>
</feature>
<proteinExistence type="predicted"/>
<accession>A0A8H3P7D3</accession>
<feature type="compositionally biased region" description="Pro residues" evidence="1">
    <location>
        <begin position="95"/>
        <end position="104"/>
    </location>
</feature>
<evidence type="ECO:0000313" key="2">
    <source>
        <dbReference type="EMBL" id="GFF48055.1"/>
    </source>
</evidence>
<feature type="compositionally biased region" description="Low complexity" evidence="1">
    <location>
        <begin position="1"/>
        <end position="12"/>
    </location>
</feature>
<dbReference type="EMBL" id="BLKC01000072">
    <property type="protein sequence ID" value="GFF48055.1"/>
    <property type="molecule type" value="Genomic_DNA"/>
</dbReference>
<organism evidence="2 3">
    <name type="scientific">Aspergillus udagawae</name>
    <dbReference type="NCBI Taxonomy" id="91492"/>
    <lineage>
        <taxon>Eukaryota</taxon>
        <taxon>Fungi</taxon>
        <taxon>Dikarya</taxon>
        <taxon>Ascomycota</taxon>
        <taxon>Pezizomycotina</taxon>
        <taxon>Eurotiomycetes</taxon>
        <taxon>Eurotiomycetidae</taxon>
        <taxon>Eurotiales</taxon>
        <taxon>Aspergillaceae</taxon>
        <taxon>Aspergillus</taxon>
        <taxon>Aspergillus subgen. Fumigati</taxon>
    </lineage>
</organism>
<dbReference type="AlphaFoldDB" id="A0A8H3P7D3"/>
<dbReference type="Proteomes" id="UP000465221">
    <property type="component" value="Unassembled WGS sequence"/>
</dbReference>
<evidence type="ECO:0000256" key="1">
    <source>
        <dbReference type="SAM" id="MobiDB-lite"/>
    </source>
</evidence>
<gene>
    <name evidence="2" type="ORF">IFM46972_08453</name>
</gene>
<reference evidence="2 3" key="1">
    <citation type="submission" date="2020-01" db="EMBL/GenBank/DDBJ databases">
        <title>Draft genome sequence of Aspergillus udagawae IFM 46972.</title>
        <authorList>
            <person name="Takahashi H."/>
            <person name="Yaguchi T."/>
        </authorList>
    </citation>
    <scope>NUCLEOTIDE SEQUENCE [LARGE SCALE GENOMIC DNA]</scope>
    <source>
        <strain evidence="2 3">IFM 46972</strain>
    </source>
</reference>
<protein>
    <submittedName>
        <fullName evidence="2">Uncharacterized protein</fullName>
    </submittedName>
</protein>
<comment type="caution">
    <text evidence="2">The sequence shown here is derived from an EMBL/GenBank/DDBJ whole genome shotgun (WGS) entry which is preliminary data.</text>
</comment>
<name>A0A8H3P7D3_9EURO</name>
<sequence>MATQIASPAAASGSGGRNPDRNNGDSHGPGKGKVKRAKKVARAKIHLPHIELTGYFTKGPVVFFLPTLGSRRCDVCVAARILAAVTAVSQNQGDLPPPPPPPRPRGWQNRPQIPTAGTVVEIDAGCSTCNSKMQGEAQLRQVQGQEDERKQRVDRITAKRRTLLVKPTASEARVFLAALRSVLICGAGEVSSFTPTGYVADRCQH</sequence>